<dbReference type="InterPro" id="IPR049278">
    <property type="entry name" value="MS_channel_C"/>
</dbReference>
<proteinExistence type="inferred from homology"/>
<evidence type="ECO:0000256" key="7">
    <source>
        <dbReference type="SAM" id="Phobius"/>
    </source>
</evidence>
<keyword evidence="10" id="KW-1185">Reference proteome</keyword>
<dbReference type="InterPro" id="IPR006685">
    <property type="entry name" value="MscS_channel_2nd"/>
</dbReference>
<keyword evidence="5 7" id="KW-1133">Transmembrane helix</keyword>
<evidence type="ECO:0000256" key="3">
    <source>
        <dbReference type="ARBA" id="ARBA00022475"/>
    </source>
</evidence>
<keyword evidence="4 7" id="KW-0812">Transmembrane</keyword>
<feature type="transmembrane region" description="Helical" evidence="7">
    <location>
        <begin position="97"/>
        <end position="115"/>
    </location>
</feature>
<dbReference type="InterPro" id="IPR011014">
    <property type="entry name" value="MscS_channel_TM-2"/>
</dbReference>
<dbReference type="InterPro" id="IPR001736">
    <property type="entry name" value="PLipase_D/transphosphatidylase"/>
</dbReference>
<dbReference type="PANTHER" id="PTHR30221">
    <property type="entry name" value="SMALL-CONDUCTANCE MECHANOSENSITIVE CHANNEL"/>
    <property type="match status" value="1"/>
</dbReference>
<comment type="subcellular location">
    <subcellularLocation>
        <location evidence="1">Cell membrane</location>
        <topology evidence="1">Multi-pass membrane protein</topology>
    </subcellularLocation>
</comment>
<comment type="caution">
    <text evidence="9">The sequence shown here is derived from an EMBL/GenBank/DDBJ whole genome shotgun (WGS) entry which is preliminary data.</text>
</comment>
<gene>
    <name evidence="9" type="ORF">H8S34_02345</name>
</gene>
<feature type="domain" description="PLD phosphodiesterase" evidence="8">
    <location>
        <begin position="171"/>
        <end position="198"/>
    </location>
</feature>
<dbReference type="Gene3D" id="1.10.287.1260">
    <property type="match status" value="1"/>
</dbReference>
<dbReference type="SUPFAM" id="SSF50182">
    <property type="entry name" value="Sm-like ribonucleoproteins"/>
    <property type="match status" value="1"/>
</dbReference>
<evidence type="ECO:0000256" key="6">
    <source>
        <dbReference type="ARBA" id="ARBA00023136"/>
    </source>
</evidence>
<feature type="transmembrane region" description="Helical" evidence="7">
    <location>
        <begin position="55"/>
        <end position="76"/>
    </location>
</feature>
<dbReference type="PROSITE" id="PS01246">
    <property type="entry name" value="UPF0003"/>
    <property type="match status" value="1"/>
</dbReference>
<dbReference type="PROSITE" id="PS50035">
    <property type="entry name" value="PLD"/>
    <property type="match status" value="1"/>
</dbReference>
<sequence>MSATPIPSPSATAGPVDEILDTAGSSVTDVINEVVDSTGLAPILKDFTGLTPARLISLALLIVCCLAVIKVIQHFLNRILERGKIEKSLHTFLRTSVNILLWFLFALIVASALNIDVTSLVAVLSVVGLAISLAVQGSLSNLAGGIQVLLSKPFKVGDYIETNSVSGTVAEISMSHTKLVTVDNKIIFVPNSEISAAKIVNYNAQENRRVDLTFNTSYDDTTEAVIGAIRGVIDAHPMALSDPEPFVRLSAFRDSSVEYTVRVWCRTEDYWSLYFDLLEQVRAAFDRAGIDLTYPHFNLHVLEGKSGSERSS</sequence>
<dbReference type="InterPro" id="IPR011066">
    <property type="entry name" value="MscS_channel_C_sf"/>
</dbReference>
<evidence type="ECO:0000259" key="8">
    <source>
        <dbReference type="PROSITE" id="PS50035"/>
    </source>
</evidence>
<dbReference type="Pfam" id="PF21082">
    <property type="entry name" value="MS_channel_3rd"/>
    <property type="match status" value="1"/>
</dbReference>
<dbReference type="PANTHER" id="PTHR30221:SF1">
    <property type="entry name" value="SMALL-CONDUCTANCE MECHANOSENSITIVE CHANNEL"/>
    <property type="match status" value="1"/>
</dbReference>
<evidence type="ECO:0000313" key="10">
    <source>
        <dbReference type="Proteomes" id="UP000660021"/>
    </source>
</evidence>
<dbReference type="InterPro" id="IPR045275">
    <property type="entry name" value="MscS_archaea/bacteria_type"/>
</dbReference>
<accession>A0ABR7HQB4</accession>
<comment type="similarity">
    <text evidence="2">Belongs to the MscS (TC 1.A.23) family.</text>
</comment>
<dbReference type="InterPro" id="IPR049142">
    <property type="entry name" value="MS_channel_1st"/>
</dbReference>
<dbReference type="EMBL" id="JACOPR010000001">
    <property type="protein sequence ID" value="MBC5729672.1"/>
    <property type="molecule type" value="Genomic_DNA"/>
</dbReference>
<keyword evidence="3" id="KW-1003">Cell membrane</keyword>
<dbReference type="InterPro" id="IPR006686">
    <property type="entry name" value="MscS_channel_CS"/>
</dbReference>
<keyword evidence="6 7" id="KW-0472">Membrane</keyword>
<dbReference type="InterPro" id="IPR023408">
    <property type="entry name" value="MscS_beta-dom_sf"/>
</dbReference>
<evidence type="ECO:0000256" key="4">
    <source>
        <dbReference type="ARBA" id="ARBA00022692"/>
    </source>
</evidence>
<dbReference type="RefSeq" id="WP_186962921.1">
    <property type="nucleotide sequence ID" value="NZ_JACOPR010000001.1"/>
</dbReference>
<dbReference type="Pfam" id="PF21088">
    <property type="entry name" value="MS_channel_1st"/>
    <property type="match status" value="1"/>
</dbReference>
<dbReference type="InterPro" id="IPR010920">
    <property type="entry name" value="LSM_dom_sf"/>
</dbReference>
<evidence type="ECO:0000313" key="9">
    <source>
        <dbReference type="EMBL" id="MBC5729672.1"/>
    </source>
</evidence>
<evidence type="ECO:0000256" key="2">
    <source>
        <dbReference type="ARBA" id="ARBA00008017"/>
    </source>
</evidence>
<dbReference type="SUPFAM" id="SSF82689">
    <property type="entry name" value="Mechanosensitive channel protein MscS (YggB), C-terminal domain"/>
    <property type="match status" value="1"/>
</dbReference>
<organism evidence="9 10">
    <name type="scientific">Pseudoflavonifractor hominis</name>
    <dbReference type="NCBI Taxonomy" id="2763059"/>
    <lineage>
        <taxon>Bacteria</taxon>
        <taxon>Bacillati</taxon>
        <taxon>Bacillota</taxon>
        <taxon>Clostridia</taxon>
        <taxon>Eubacteriales</taxon>
        <taxon>Oscillospiraceae</taxon>
        <taxon>Pseudoflavonifractor</taxon>
    </lineage>
</organism>
<dbReference type="Gene3D" id="3.30.70.100">
    <property type="match status" value="1"/>
</dbReference>
<dbReference type="Pfam" id="PF00924">
    <property type="entry name" value="MS_channel_2nd"/>
    <property type="match status" value="1"/>
</dbReference>
<dbReference type="Proteomes" id="UP000660021">
    <property type="component" value="Unassembled WGS sequence"/>
</dbReference>
<name>A0ABR7HQB4_9FIRM</name>
<reference evidence="9 10" key="1">
    <citation type="submission" date="2020-08" db="EMBL/GenBank/DDBJ databases">
        <title>Genome public.</title>
        <authorList>
            <person name="Liu C."/>
            <person name="Sun Q."/>
        </authorList>
    </citation>
    <scope>NUCLEOTIDE SEQUENCE [LARGE SCALE GENOMIC DNA]</scope>
    <source>
        <strain evidence="9 10">New-38</strain>
    </source>
</reference>
<dbReference type="Gene3D" id="2.30.30.60">
    <property type="match status" value="1"/>
</dbReference>
<feature type="transmembrane region" description="Helical" evidence="7">
    <location>
        <begin position="121"/>
        <end position="143"/>
    </location>
</feature>
<protein>
    <submittedName>
        <fullName evidence="9">Mechanosensitive ion channel family protein</fullName>
    </submittedName>
</protein>
<evidence type="ECO:0000256" key="1">
    <source>
        <dbReference type="ARBA" id="ARBA00004651"/>
    </source>
</evidence>
<evidence type="ECO:0000256" key="5">
    <source>
        <dbReference type="ARBA" id="ARBA00022989"/>
    </source>
</evidence>
<dbReference type="SUPFAM" id="SSF82861">
    <property type="entry name" value="Mechanosensitive channel protein MscS (YggB), transmembrane region"/>
    <property type="match status" value="1"/>
</dbReference>